<dbReference type="Pfam" id="PF19300">
    <property type="entry name" value="BPD_transp_1_N"/>
    <property type="match status" value="1"/>
</dbReference>
<evidence type="ECO:0000256" key="2">
    <source>
        <dbReference type="ARBA" id="ARBA00022448"/>
    </source>
</evidence>
<feature type="transmembrane region" description="Helical" evidence="7">
    <location>
        <begin position="151"/>
        <end position="175"/>
    </location>
</feature>
<dbReference type="Proteomes" id="UP000377595">
    <property type="component" value="Unassembled WGS sequence"/>
</dbReference>
<keyword evidence="2 7" id="KW-0813">Transport</keyword>
<evidence type="ECO:0000256" key="7">
    <source>
        <dbReference type="RuleBase" id="RU363032"/>
    </source>
</evidence>
<feature type="transmembrane region" description="Helical" evidence="7">
    <location>
        <begin position="181"/>
        <end position="203"/>
    </location>
</feature>
<dbReference type="SUPFAM" id="SSF161098">
    <property type="entry name" value="MetI-like"/>
    <property type="match status" value="1"/>
</dbReference>
<evidence type="ECO:0000313" key="10">
    <source>
        <dbReference type="Proteomes" id="UP000377595"/>
    </source>
</evidence>
<keyword evidence="5 7" id="KW-1133">Transmembrane helix</keyword>
<keyword evidence="10" id="KW-1185">Reference proteome</keyword>
<dbReference type="AlphaFoldDB" id="A0A5M3XEK0"/>
<evidence type="ECO:0000256" key="1">
    <source>
        <dbReference type="ARBA" id="ARBA00004651"/>
    </source>
</evidence>
<dbReference type="CDD" id="cd06261">
    <property type="entry name" value="TM_PBP2"/>
    <property type="match status" value="1"/>
</dbReference>
<feature type="transmembrane region" description="Helical" evidence="7">
    <location>
        <begin position="117"/>
        <end position="139"/>
    </location>
</feature>
<evidence type="ECO:0000313" key="9">
    <source>
        <dbReference type="EMBL" id="GES17353.1"/>
    </source>
</evidence>
<dbReference type="GO" id="GO:0005886">
    <property type="term" value="C:plasma membrane"/>
    <property type="evidence" value="ECO:0007669"/>
    <property type="project" value="UniProtKB-SubCell"/>
</dbReference>
<keyword evidence="3" id="KW-1003">Cell membrane</keyword>
<gene>
    <name evidence="9" type="ORF">Aple_002480</name>
</gene>
<comment type="subcellular location">
    <subcellularLocation>
        <location evidence="1 7">Cell membrane</location>
        <topology evidence="1 7">Multi-pass membrane protein</topology>
    </subcellularLocation>
</comment>
<dbReference type="GO" id="GO:0071916">
    <property type="term" value="F:dipeptide transmembrane transporter activity"/>
    <property type="evidence" value="ECO:0007669"/>
    <property type="project" value="TreeGrafter"/>
</dbReference>
<dbReference type="InterPro" id="IPR045621">
    <property type="entry name" value="BPD_transp_1_N"/>
</dbReference>
<keyword evidence="4 7" id="KW-0812">Transmembrane</keyword>
<feature type="transmembrane region" description="Helical" evidence="7">
    <location>
        <begin position="293"/>
        <end position="316"/>
    </location>
</feature>
<evidence type="ECO:0000256" key="5">
    <source>
        <dbReference type="ARBA" id="ARBA00022989"/>
    </source>
</evidence>
<proteinExistence type="inferred from homology"/>
<dbReference type="Gene3D" id="1.10.3720.10">
    <property type="entry name" value="MetI-like"/>
    <property type="match status" value="1"/>
</dbReference>
<dbReference type="PROSITE" id="PS50928">
    <property type="entry name" value="ABC_TM1"/>
    <property type="match status" value="1"/>
</dbReference>
<dbReference type="PANTHER" id="PTHR43163">
    <property type="entry name" value="DIPEPTIDE TRANSPORT SYSTEM PERMEASE PROTEIN DPPB-RELATED"/>
    <property type="match status" value="1"/>
</dbReference>
<dbReference type="InterPro" id="IPR000515">
    <property type="entry name" value="MetI-like"/>
</dbReference>
<dbReference type="Pfam" id="PF00528">
    <property type="entry name" value="BPD_transp_1"/>
    <property type="match status" value="1"/>
</dbReference>
<evidence type="ECO:0000256" key="6">
    <source>
        <dbReference type="ARBA" id="ARBA00023136"/>
    </source>
</evidence>
<comment type="caution">
    <text evidence="9">The sequence shown here is derived from an EMBL/GenBank/DDBJ whole genome shotgun (WGS) entry which is preliminary data.</text>
</comment>
<protein>
    <submittedName>
        <fullName evidence="9">Peptide ABC transporter permease</fullName>
    </submittedName>
</protein>
<feature type="transmembrane region" description="Helical" evidence="7">
    <location>
        <begin position="249"/>
        <end position="273"/>
    </location>
</feature>
<dbReference type="EMBL" id="BLAF01000004">
    <property type="protein sequence ID" value="GES17353.1"/>
    <property type="molecule type" value="Genomic_DNA"/>
</dbReference>
<evidence type="ECO:0000256" key="3">
    <source>
        <dbReference type="ARBA" id="ARBA00022475"/>
    </source>
</evidence>
<dbReference type="InterPro" id="IPR035906">
    <property type="entry name" value="MetI-like_sf"/>
</dbReference>
<reference evidence="9 10" key="1">
    <citation type="submission" date="2019-10" db="EMBL/GenBank/DDBJ databases">
        <title>Whole genome shotgun sequence of Acrocarpospora pleiomorpha NBRC 16267.</title>
        <authorList>
            <person name="Ichikawa N."/>
            <person name="Kimura A."/>
            <person name="Kitahashi Y."/>
            <person name="Komaki H."/>
            <person name="Oguchi A."/>
        </authorList>
    </citation>
    <scope>NUCLEOTIDE SEQUENCE [LARGE SCALE GENOMIC DNA]</scope>
    <source>
        <strain evidence="9 10">NBRC 16267</strain>
    </source>
</reference>
<evidence type="ECO:0000259" key="8">
    <source>
        <dbReference type="PROSITE" id="PS50928"/>
    </source>
</evidence>
<name>A0A5M3XEK0_9ACTN</name>
<dbReference type="OrthoDB" id="9778910at2"/>
<dbReference type="RefSeq" id="WP_155342539.1">
    <property type="nucleotide sequence ID" value="NZ_BAAAHM010000001.1"/>
</dbReference>
<accession>A0A5M3XEK0</accession>
<feature type="transmembrane region" description="Helical" evidence="7">
    <location>
        <begin position="30"/>
        <end position="51"/>
    </location>
</feature>
<dbReference type="PANTHER" id="PTHR43163:SF6">
    <property type="entry name" value="DIPEPTIDE TRANSPORT SYSTEM PERMEASE PROTEIN DPPB-RELATED"/>
    <property type="match status" value="1"/>
</dbReference>
<comment type="similarity">
    <text evidence="7">Belongs to the binding-protein-dependent transport system permease family.</text>
</comment>
<sequence>MTQTEARKPPAPARAPKSGRFRAQRIGSVLLGYTVTLWLVVTTVFFIGSVLGDPAAAKLGPGATAEQVEALRQQMGFDRPLIAQYGSFLSHLARGDLGVSAQYSTPNLELVMARLPYTFQLAGLALAIAVLVGVPLGAFAGVRKGSWCDRLVTGVTVLMQSVPEFWLGLLGIYIFAVHLELLPVGGAGGADHLIMPAIVLSTYPMGQIARVMRSSVIEVLHESYIESALAHGLPRRTVLLTHCLRNASIPVLSVVGVQVGTLLGSAVTVEVVFGWPGLGSLATQAVLTRDLVLVEAIVVVVAVIFLAVNLLIEILYRIVDPRIGSS</sequence>
<organism evidence="9 10">
    <name type="scientific">Acrocarpospora pleiomorpha</name>
    <dbReference type="NCBI Taxonomy" id="90975"/>
    <lineage>
        <taxon>Bacteria</taxon>
        <taxon>Bacillati</taxon>
        <taxon>Actinomycetota</taxon>
        <taxon>Actinomycetes</taxon>
        <taxon>Streptosporangiales</taxon>
        <taxon>Streptosporangiaceae</taxon>
        <taxon>Acrocarpospora</taxon>
    </lineage>
</organism>
<evidence type="ECO:0000256" key="4">
    <source>
        <dbReference type="ARBA" id="ARBA00022692"/>
    </source>
</evidence>
<feature type="domain" description="ABC transmembrane type-1" evidence="8">
    <location>
        <begin position="115"/>
        <end position="316"/>
    </location>
</feature>
<keyword evidence="6 7" id="KW-0472">Membrane</keyword>